<dbReference type="RefSeq" id="WP_010490972.1">
    <property type="nucleotide sequence ID" value="NZ_AZCT01000004.1"/>
</dbReference>
<name>A0A0R1EU42_LACZE</name>
<evidence type="ECO:0000313" key="3">
    <source>
        <dbReference type="Proteomes" id="UP000051984"/>
    </source>
</evidence>
<comment type="caution">
    <text evidence="2">The sequence shown here is derived from an EMBL/GenBank/DDBJ whole genome shotgun (WGS) entry which is preliminary data.</text>
</comment>
<sequence length="141" mass="16116">MQKRIRLFAAYALLTLFFHLKKTSGLNFGLTLGDVYLLVSWLGAAPNFLDKIERNAQRLAATGRSTKDYVAEMKKDMNVYQNFIYSTTPVMASILESGGMDRVGAVIVRFAFQLFLVLTAPVIWIGVLLIKWFKYVWQRLN</sequence>
<evidence type="ECO:0000313" key="2">
    <source>
        <dbReference type="EMBL" id="KRK12751.1"/>
    </source>
</evidence>
<keyword evidence="1" id="KW-0472">Membrane</keyword>
<keyword evidence="1" id="KW-1133">Transmembrane helix</keyword>
<proteinExistence type="predicted"/>
<dbReference type="Proteomes" id="UP000051984">
    <property type="component" value="Unassembled WGS sequence"/>
</dbReference>
<dbReference type="PATRIC" id="fig|1423816.3.peg.2431"/>
<organism evidence="2 3">
    <name type="scientific">Lacticaseibacillus zeae DSM 20178 = KCTC 3804</name>
    <dbReference type="NCBI Taxonomy" id="1423816"/>
    <lineage>
        <taxon>Bacteria</taxon>
        <taxon>Bacillati</taxon>
        <taxon>Bacillota</taxon>
        <taxon>Bacilli</taxon>
        <taxon>Lactobacillales</taxon>
        <taxon>Lactobacillaceae</taxon>
        <taxon>Lacticaseibacillus</taxon>
    </lineage>
</organism>
<reference evidence="2 3" key="1">
    <citation type="journal article" date="2015" name="Genome Announc.">
        <title>Expanding the biotechnology potential of lactobacilli through comparative genomics of 213 strains and associated genera.</title>
        <authorList>
            <person name="Sun Z."/>
            <person name="Harris H.M."/>
            <person name="McCann A."/>
            <person name="Guo C."/>
            <person name="Argimon S."/>
            <person name="Zhang W."/>
            <person name="Yang X."/>
            <person name="Jeffery I.B."/>
            <person name="Cooney J.C."/>
            <person name="Kagawa T.F."/>
            <person name="Liu W."/>
            <person name="Song Y."/>
            <person name="Salvetti E."/>
            <person name="Wrobel A."/>
            <person name="Rasinkangas P."/>
            <person name="Parkhill J."/>
            <person name="Rea M.C."/>
            <person name="O'Sullivan O."/>
            <person name="Ritari J."/>
            <person name="Douillard F.P."/>
            <person name="Paul Ross R."/>
            <person name="Yang R."/>
            <person name="Briner A.E."/>
            <person name="Felis G.E."/>
            <person name="de Vos W.M."/>
            <person name="Barrangou R."/>
            <person name="Klaenhammer T.R."/>
            <person name="Caufield P.W."/>
            <person name="Cui Y."/>
            <person name="Zhang H."/>
            <person name="O'Toole P.W."/>
        </authorList>
    </citation>
    <scope>NUCLEOTIDE SEQUENCE [LARGE SCALE GENOMIC DNA]</scope>
    <source>
        <strain evidence="2 3">DSM 20178</strain>
    </source>
</reference>
<feature type="transmembrane region" description="Helical" evidence="1">
    <location>
        <begin position="110"/>
        <end position="130"/>
    </location>
</feature>
<dbReference type="EMBL" id="AZCT01000004">
    <property type="protein sequence ID" value="KRK12751.1"/>
    <property type="molecule type" value="Genomic_DNA"/>
</dbReference>
<protein>
    <submittedName>
        <fullName evidence="2">Uncharacterized protein</fullName>
    </submittedName>
</protein>
<accession>A0A0R1EU42</accession>
<keyword evidence="1" id="KW-0812">Transmembrane</keyword>
<gene>
    <name evidence="2" type="ORF">FD51_GL002332</name>
</gene>
<dbReference type="AlphaFoldDB" id="A0A0R1EU42"/>
<evidence type="ECO:0000256" key="1">
    <source>
        <dbReference type="SAM" id="Phobius"/>
    </source>
</evidence>